<dbReference type="EMBL" id="JAFBEE010000024">
    <property type="protein sequence ID" value="MBM7616093.1"/>
    <property type="molecule type" value="Genomic_DNA"/>
</dbReference>
<accession>A0ABS2NT27</accession>
<proteinExistence type="inferred from homology"/>
<comment type="cofactor">
    <cofactor evidence="1">
        <name>Mg(2+)</name>
        <dbReference type="ChEBI" id="CHEBI:18420"/>
    </cofactor>
</comment>
<keyword evidence="6" id="KW-1185">Reference proteome</keyword>
<dbReference type="SUPFAM" id="SSF55811">
    <property type="entry name" value="Nudix"/>
    <property type="match status" value="1"/>
</dbReference>
<name>A0ABS2NT27_9FIRM</name>
<dbReference type="Gene3D" id="3.90.79.10">
    <property type="entry name" value="Nucleoside Triphosphate Pyrophosphohydrolase"/>
    <property type="match status" value="1"/>
</dbReference>
<reference evidence="5 6" key="1">
    <citation type="submission" date="2021-01" db="EMBL/GenBank/DDBJ databases">
        <title>Genomic Encyclopedia of Type Strains, Phase IV (KMG-IV): sequencing the most valuable type-strain genomes for metagenomic binning, comparative biology and taxonomic classification.</title>
        <authorList>
            <person name="Goeker M."/>
        </authorList>
    </citation>
    <scope>NUCLEOTIDE SEQUENCE [LARGE SCALE GENOMIC DNA]</scope>
    <source>
        <strain evidence="5 6">DSM 25890</strain>
    </source>
</reference>
<feature type="domain" description="Nudix hydrolase" evidence="4">
    <location>
        <begin position="6"/>
        <end position="136"/>
    </location>
</feature>
<dbReference type="PRINTS" id="PR00502">
    <property type="entry name" value="NUDIXFAMILY"/>
</dbReference>
<evidence type="ECO:0000313" key="6">
    <source>
        <dbReference type="Proteomes" id="UP001314796"/>
    </source>
</evidence>
<evidence type="ECO:0000256" key="1">
    <source>
        <dbReference type="ARBA" id="ARBA00001946"/>
    </source>
</evidence>
<protein>
    <submittedName>
        <fullName evidence="5">8-oxo-dGTP pyrophosphatase MutT (NUDIX family)</fullName>
    </submittedName>
</protein>
<dbReference type="PROSITE" id="PS00893">
    <property type="entry name" value="NUDIX_BOX"/>
    <property type="match status" value="1"/>
</dbReference>
<sequence>MNKREVFKDCTGIAVMKEGKVLLGLRQDGQGWGLAGGKKEAGETLEACARRELKEEFGLEAIDLEYVGIVEAEATIKGVEKLVAPSIYVCNRYIGELNIDKDEHEEYIWVDLREALKIEKIFPPSREGIKLVLEYFGIIIN</sequence>
<evidence type="ECO:0000313" key="5">
    <source>
        <dbReference type="EMBL" id="MBM7616093.1"/>
    </source>
</evidence>
<comment type="similarity">
    <text evidence="3">Belongs to the Nudix hydrolase family.</text>
</comment>
<dbReference type="Pfam" id="PF00293">
    <property type="entry name" value="NUDIX"/>
    <property type="match status" value="1"/>
</dbReference>
<dbReference type="InterPro" id="IPR000086">
    <property type="entry name" value="NUDIX_hydrolase_dom"/>
</dbReference>
<dbReference type="InterPro" id="IPR020476">
    <property type="entry name" value="Nudix_hydrolase"/>
</dbReference>
<evidence type="ECO:0000259" key="4">
    <source>
        <dbReference type="PROSITE" id="PS51462"/>
    </source>
</evidence>
<dbReference type="InterPro" id="IPR015797">
    <property type="entry name" value="NUDIX_hydrolase-like_dom_sf"/>
</dbReference>
<dbReference type="Proteomes" id="UP001314796">
    <property type="component" value="Unassembled WGS sequence"/>
</dbReference>
<dbReference type="RefSeq" id="WP_204403983.1">
    <property type="nucleotide sequence ID" value="NZ_JAFBEE010000024.1"/>
</dbReference>
<dbReference type="PANTHER" id="PTHR43046:SF2">
    <property type="entry name" value="8-OXO-DGTP DIPHOSPHATASE-RELATED"/>
    <property type="match status" value="1"/>
</dbReference>
<comment type="caution">
    <text evidence="5">The sequence shown here is derived from an EMBL/GenBank/DDBJ whole genome shotgun (WGS) entry which is preliminary data.</text>
</comment>
<dbReference type="InterPro" id="IPR020084">
    <property type="entry name" value="NUDIX_hydrolase_CS"/>
</dbReference>
<dbReference type="PROSITE" id="PS51462">
    <property type="entry name" value="NUDIX"/>
    <property type="match status" value="1"/>
</dbReference>
<organism evidence="5 6">
    <name type="scientific">Alkaliphilus hydrothermalis</name>
    <dbReference type="NCBI Taxonomy" id="1482730"/>
    <lineage>
        <taxon>Bacteria</taxon>
        <taxon>Bacillati</taxon>
        <taxon>Bacillota</taxon>
        <taxon>Clostridia</taxon>
        <taxon>Peptostreptococcales</taxon>
        <taxon>Natronincolaceae</taxon>
        <taxon>Alkaliphilus</taxon>
    </lineage>
</organism>
<gene>
    <name evidence="5" type="ORF">JOC73_002669</name>
</gene>
<dbReference type="PANTHER" id="PTHR43046">
    <property type="entry name" value="GDP-MANNOSE MANNOSYL HYDROLASE"/>
    <property type="match status" value="1"/>
</dbReference>
<evidence type="ECO:0000256" key="3">
    <source>
        <dbReference type="RuleBase" id="RU003476"/>
    </source>
</evidence>
<evidence type="ECO:0000256" key="2">
    <source>
        <dbReference type="ARBA" id="ARBA00022801"/>
    </source>
</evidence>
<keyword evidence="2 3" id="KW-0378">Hydrolase</keyword>